<dbReference type="GeneTree" id="ENSGT00910000147311"/>
<reference evidence="2" key="1">
    <citation type="submission" date="2025-08" db="UniProtKB">
        <authorList>
            <consortium name="Ensembl"/>
        </authorList>
    </citation>
    <scope>IDENTIFICATION</scope>
</reference>
<name>A0A2K5L170_CERAT</name>
<keyword evidence="1" id="KW-0812">Transmembrane</keyword>
<evidence type="ECO:0000313" key="3">
    <source>
        <dbReference type="Proteomes" id="UP000233060"/>
    </source>
</evidence>
<keyword evidence="1" id="KW-1133">Transmembrane helix</keyword>
<reference evidence="2" key="2">
    <citation type="submission" date="2025-09" db="UniProtKB">
        <authorList>
            <consortium name="Ensembl"/>
        </authorList>
    </citation>
    <scope>IDENTIFICATION</scope>
</reference>
<dbReference type="OMA" id="FILQAYI"/>
<protein>
    <submittedName>
        <fullName evidence="2">Uncharacterized protein</fullName>
    </submittedName>
</protein>
<feature type="transmembrane region" description="Helical" evidence="1">
    <location>
        <begin position="62"/>
        <end position="79"/>
    </location>
</feature>
<proteinExistence type="predicted"/>
<dbReference type="Proteomes" id="UP000233060">
    <property type="component" value="Unassembled WGS sequence"/>
</dbReference>
<dbReference type="Ensembl" id="ENSCATT00000023822.1">
    <property type="protein sequence ID" value="ENSCATP00000006683.1"/>
    <property type="gene ID" value="ENSCATG00000020659.1"/>
</dbReference>
<evidence type="ECO:0000313" key="2">
    <source>
        <dbReference type="Ensembl" id="ENSCATP00000006683.1"/>
    </source>
</evidence>
<dbReference type="Bgee" id="ENSCATG00000020659">
    <property type="expression patterns" value="Expressed in pituitary gland and 12 other cell types or tissues"/>
</dbReference>
<dbReference type="AlphaFoldDB" id="A0A2K5L170"/>
<keyword evidence="1" id="KW-0472">Membrane</keyword>
<organism evidence="2 3">
    <name type="scientific">Cercocebus atys</name>
    <name type="common">Sooty mangabey</name>
    <name type="synonym">Cercocebus torquatus atys</name>
    <dbReference type="NCBI Taxonomy" id="9531"/>
    <lineage>
        <taxon>Eukaryota</taxon>
        <taxon>Metazoa</taxon>
        <taxon>Chordata</taxon>
        <taxon>Craniata</taxon>
        <taxon>Vertebrata</taxon>
        <taxon>Euteleostomi</taxon>
        <taxon>Mammalia</taxon>
        <taxon>Eutheria</taxon>
        <taxon>Euarchontoglires</taxon>
        <taxon>Primates</taxon>
        <taxon>Haplorrhini</taxon>
        <taxon>Catarrhini</taxon>
        <taxon>Cercopithecidae</taxon>
        <taxon>Cercopithecinae</taxon>
        <taxon>Cercocebus</taxon>
    </lineage>
</organism>
<sequence>MFILQAYIRSLQLSPFTCGTLTLLAHSPAPIPTLVSEIFFGDFLSATSVAVQPVLLLRGRDFFIFMSLVSGVVPGIWHFRSMFIVEIVR</sequence>
<accession>A0A2K5L170</accession>
<evidence type="ECO:0000256" key="1">
    <source>
        <dbReference type="SAM" id="Phobius"/>
    </source>
</evidence>
<keyword evidence="3" id="KW-1185">Reference proteome</keyword>